<dbReference type="Gene3D" id="1.10.340.30">
    <property type="entry name" value="Hypothetical protein, domain 2"/>
    <property type="match status" value="1"/>
</dbReference>
<feature type="binding site" evidence="1">
    <location>
        <position position="184"/>
    </location>
    <ligand>
        <name>Zn(2+)</name>
        <dbReference type="ChEBI" id="CHEBI:29105"/>
    </ligand>
</feature>
<evidence type="ECO:0000313" key="3">
    <source>
        <dbReference type="Proteomes" id="UP000297647"/>
    </source>
</evidence>
<protein>
    <submittedName>
        <fullName evidence="2">DNA-3-methyladenine glycosylase I</fullName>
    </submittedName>
</protein>
<dbReference type="SUPFAM" id="SSF48150">
    <property type="entry name" value="DNA-glycosylase"/>
    <property type="match status" value="1"/>
</dbReference>
<dbReference type="PANTHER" id="PTHR30037:SF4">
    <property type="entry name" value="DNA-3-METHYLADENINE GLYCOSYLASE I"/>
    <property type="match status" value="1"/>
</dbReference>
<dbReference type="OrthoDB" id="9807664at2"/>
<keyword evidence="1" id="KW-0479">Metal-binding</keyword>
<organism evidence="2 3">
    <name type="scientific">Algoriphagus kandeliae</name>
    <dbReference type="NCBI Taxonomy" id="2562278"/>
    <lineage>
        <taxon>Bacteria</taxon>
        <taxon>Pseudomonadati</taxon>
        <taxon>Bacteroidota</taxon>
        <taxon>Cytophagia</taxon>
        <taxon>Cytophagales</taxon>
        <taxon>Cyclobacteriaceae</taxon>
        <taxon>Algoriphagus</taxon>
    </lineage>
</organism>
<dbReference type="Pfam" id="PF03352">
    <property type="entry name" value="Adenine_glyco"/>
    <property type="match status" value="1"/>
</dbReference>
<dbReference type="GO" id="GO:0008725">
    <property type="term" value="F:DNA-3-methyladenine glycosylase activity"/>
    <property type="evidence" value="ECO:0007669"/>
    <property type="project" value="InterPro"/>
</dbReference>
<feature type="binding site" evidence="1">
    <location>
        <position position="13"/>
    </location>
    <ligand>
        <name>Zn(2+)</name>
        <dbReference type="ChEBI" id="CHEBI:29105"/>
    </ligand>
</feature>
<gene>
    <name evidence="2" type="ORF">E4S40_05125</name>
</gene>
<feature type="binding site" evidence="1">
    <location>
        <position position="26"/>
    </location>
    <ligand>
        <name>Zn(2+)</name>
        <dbReference type="ChEBI" id="CHEBI:29105"/>
    </ligand>
</feature>
<name>A0A4Y9QSX9_9BACT</name>
<keyword evidence="3" id="KW-1185">Reference proteome</keyword>
<dbReference type="GO" id="GO:0006284">
    <property type="term" value="P:base-excision repair"/>
    <property type="evidence" value="ECO:0007669"/>
    <property type="project" value="InterPro"/>
</dbReference>
<dbReference type="EMBL" id="SPSB01000002">
    <property type="protein sequence ID" value="TFV95604.1"/>
    <property type="molecule type" value="Genomic_DNA"/>
</dbReference>
<dbReference type="PANTHER" id="PTHR30037">
    <property type="entry name" value="DNA-3-METHYLADENINE GLYCOSYLASE 1"/>
    <property type="match status" value="1"/>
</dbReference>
<comment type="caution">
    <text evidence="2">The sequence shown here is derived from an EMBL/GenBank/DDBJ whole genome shotgun (WGS) entry which is preliminary data.</text>
</comment>
<dbReference type="InterPro" id="IPR011257">
    <property type="entry name" value="DNA_glycosylase"/>
</dbReference>
<evidence type="ECO:0000256" key="1">
    <source>
        <dbReference type="PIRSR" id="PIRSR605019-1"/>
    </source>
</evidence>
<dbReference type="Proteomes" id="UP000297647">
    <property type="component" value="Unassembled WGS sequence"/>
</dbReference>
<evidence type="ECO:0000313" key="2">
    <source>
        <dbReference type="EMBL" id="TFV95604.1"/>
    </source>
</evidence>
<proteinExistence type="predicted"/>
<feature type="binding site" evidence="1">
    <location>
        <position position="188"/>
    </location>
    <ligand>
        <name>Zn(2+)</name>
        <dbReference type="ChEBI" id="CHEBI:29105"/>
    </ligand>
</feature>
<dbReference type="InterPro" id="IPR005019">
    <property type="entry name" value="Adenine_glyco"/>
</dbReference>
<accession>A0A4Y9QSX9</accession>
<dbReference type="GO" id="GO:0046872">
    <property type="term" value="F:metal ion binding"/>
    <property type="evidence" value="ECO:0007669"/>
    <property type="project" value="UniProtKB-KW"/>
</dbReference>
<dbReference type="AlphaFoldDB" id="A0A4Y9QSX9"/>
<dbReference type="InterPro" id="IPR052891">
    <property type="entry name" value="DNA-3mA_glycosylase"/>
</dbReference>
<keyword evidence="1" id="KW-0862">Zinc</keyword>
<sequence>MNAMKSEENITRCPWCLSFEKYVRYHDEEWGVPVYDDRVHFEFLVLESAQAGLSWATILKKREGYRKAFADFAYQIVADFPESYVQELLQEPGIIRNALKIRAAINNAKRFMEVQEEFGSFSNYIWSFVGGKPIQNQIQSMKEAPATSTESDRLAKDLKKRGFKFLGSTTIYAHMQATGLVNDHLVGCHRYEAVKKLGESKKD</sequence>
<reference evidence="2 3" key="1">
    <citation type="submission" date="2019-03" db="EMBL/GenBank/DDBJ databases">
        <title>Algoriphagus sp. nov, a new strain isolated from root system soil of mangrove plant Kandelia.</title>
        <authorList>
            <person name="Yin Q."/>
            <person name="Wang K."/>
            <person name="Song Z."/>
        </authorList>
    </citation>
    <scope>NUCLEOTIDE SEQUENCE [LARGE SCALE GENOMIC DNA]</scope>
    <source>
        <strain evidence="2 3">XY-J91</strain>
    </source>
</reference>